<evidence type="ECO:0000313" key="1">
    <source>
        <dbReference type="EMBL" id="GAG88308.1"/>
    </source>
</evidence>
<sequence length="232" mass="23928">VGSSVIHSNMLREGSSLSGIDVGTSNNASIIGNTIDDVGSAATGIQLAASDIFGIYVNDVIKVNITNNSVRDVGSNAENNTAFIKVGDDVGSSVIHSNMLREGSSLSGIDVGTSNNASIIGNTIDDVGSAATGNASTSTVFIRGNSTGAKVSDNVLVASDTETSPFGIYWAGAGSQTQISNNILKAATPGGASFRDYGIRVLGTDMDYRGPNVITYFYERGVVFRIRSNISD</sequence>
<dbReference type="InterPro" id="IPR006626">
    <property type="entry name" value="PbH1"/>
</dbReference>
<dbReference type="AlphaFoldDB" id="X1BVU9"/>
<organism evidence="1">
    <name type="scientific">marine sediment metagenome</name>
    <dbReference type="NCBI Taxonomy" id="412755"/>
    <lineage>
        <taxon>unclassified sequences</taxon>
        <taxon>metagenomes</taxon>
        <taxon>ecological metagenomes</taxon>
    </lineage>
</organism>
<dbReference type="InterPro" id="IPR012334">
    <property type="entry name" value="Pectin_lyas_fold"/>
</dbReference>
<dbReference type="InterPro" id="IPR011050">
    <property type="entry name" value="Pectin_lyase_fold/virulence"/>
</dbReference>
<gene>
    <name evidence="1" type="ORF">S01H4_26895</name>
</gene>
<dbReference type="SUPFAM" id="SSF51126">
    <property type="entry name" value="Pectin lyase-like"/>
    <property type="match status" value="1"/>
</dbReference>
<dbReference type="Gene3D" id="2.160.20.10">
    <property type="entry name" value="Single-stranded right-handed beta-helix, Pectin lyase-like"/>
    <property type="match status" value="1"/>
</dbReference>
<dbReference type="SMART" id="SM00710">
    <property type="entry name" value="PbH1"/>
    <property type="match status" value="6"/>
</dbReference>
<dbReference type="EMBL" id="BART01013042">
    <property type="protein sequence ID" value="GAG88308.1"/>
    <property type="molecule type" value="Genomic_DNA"/>
</dbReference>
<feature type="non-terminal residue" evidence="1">
    <location>
        <position position="1"/>
    </location>
</feature>
<proteinExistence type="predicted"/>
<accession>X1BVU9</accession>
<evidence type="ECO:0008006" key="2">
    <source>
        <dbReference type="Google" id="ProtNLM"/>
    </source>
</evidence>
<reference evidence="1" key="1">
    <citation type="journal article" date="2014" name="Front. Microbiol.">
        <title>High frequency of phylogenetically diverse reductive dehalogenase-homologous genes in deep subseafloor sedimentary metagenomes.</title>
        <authorList>
            <person name="Kawai M."/>
            <person name="Futagami T."/>
            <person name="Toyoda A."/>
            <person name="Takaki Y."/>
            <person name="Nishi S."/>
            <person name="Hori S."/>
            <person name="Arai W."/>
            <person name="Tsubouchi T."/>
            <person name="Morono Y."/>
            <person name="Uchiyama I."/>
            <person name="Ito T."/>
            <person name="Fujiyama A."/>
            <person name="Inagaki F."/>
            <person name="Takami H."/>
        </authorList>
    </citation>
    <scope>NUCLEOTIDE SEQUENCE</scope>
    <source>
        <strain evidence="1">Expedition CK06-06</strain>
    </source>
</reference>
<protein>
    <recommendedName>
        <fullName evidence="2">Right handed beta helix domain-containing protein</fullName>
    </recommendedName>
</protein>
<name>X1BVU9_9ZZZZ</name>
<comment type="caution">
    <text evidence="1">The sequence shown here is derived from an EMBL/GenBank/DDBJ whole genome shotgun (WGS) entry which is preliminary data.</text>
</comment>